<reference evidence="3 4" key="1">
    <citation type="submission" date="2024-01" db="EMBL/GenBank/DDBJ databases">
        <title>the genome sequence of strain Microbacterium schleiferi NBRC 15075.</title>
        <authorList>
            <person name="Ding Y."/>
            <person name="Zhang G."/>
        </authorList>
    </citation>
    <scope>NUCLEOTIDE SEQUENCE [LARGE SCALE GENOMIC DNA]</scope>
    <source>
        <strain evidence="3 4">NBRC 15075</strain>
    </source>
</reference>
<dbReference type="EMBL" id="JAZHOV010000002">
    <property type="protein sequence ID" value="MEF2254479.1"/>
    <property type="molecule type" value="Genomic_DNA"/>
</dbReference>
<feature type="compositionally biased region" description="Pro residues" evidence="1">
    <location>
        <begin position="1"/>
        <end position="16"/>
    </location>
</feature>
<accession>A0ABU7V470</accession>
<keyword evidence="2" id="KW-1133">Transmembrane helix</keyword>
<organism evidence="3 4">
    <name type="scientific">Microbacterium schleiferi</name>
    <dbReference type="NCBI Taxonomy" id="69362"/>
    <lineage>
        <taxon>Bacteria</taxon>
        <taxon>Bacillati</taxon>
        <taxon>Actinomycetota</taxon>
        <taxon>Actinomycetes</taxon>
        <taxon>Micrococcales</taxon>
        <taxon>Microbacteriaceae</taxon>
        <taxon>Microbacterium</taxon>
    </lineage>
</organism>
<gene>
    <name evidence="3" type="ORF">V2V91_04925</name>
</gene>
<evidence type="ECO:0000256" key="1">
    <source>
        <dbReference type="SAM" id="MobiDB-lite"/>
    </source>
</evidence>
<evidence type="ECO:0000256" key="2">
    <source>
        <dbReference type="SAM" id="Phobius"/>
    </source>
</evidence>
<protein>
    <submittedName>
        <fullName evidence="3">DUF6049 family protein</fullName>
    </submittedName>
</protein>
<feature type="compositionally biased region" description="Low complexity" evidence="1">
    <location>
        <begin position="713"/>
        <end position="728"/>
    </location>
</feature>
<feature type="region of interest" description="Disordered" evidence="1">
    <location>
        <begin position="1"/>
        <end position="22"/>
    </location>
</feature>
<feature type="compositionally biased region" description="Acidic residues" evidence="1">
    <location>
        <begin position="701"/>
        <end position="712"/>
    </location>
</feature>
<evidence type="ECO:0000313" key="3">
    <source>
        <dbReference type="EMBL" id="MEF2254479.1"/>
    </source>
</evidence>
<keyword evidence="2" id="KW-0812">Transmembrane</keyword>
<feature type="transmembrane region" description="Helical" evidence="2">
    <location>
        <begin position="669"/>
        <end position="688"/>
    </location>
</feature>
<keyword evidence="4" id="KW-1185">Reference proteome</keyword>
<feature type="region of interest" description="Disordered" evidence="1">
    <location>
        <begin position="310"/>
        <end position="339"/>
    </location>
</feature>
<evidence type="ECO:0000313" key="4">
    <source>
        <dbReference type="Proteomes" id="UP001351900"/>
    </source>
</evidence>
<name>A0ABU7V470_9MICO</name>
<keyword evidence="2" id="KW-0472">Membrane</keyword>
<dbReference type="Proteomes" id="UP001351900">
    <property type="component" value="Unassembled WGS sequence"/>
</dbReference>
<dbReference type="InterPro" id="IPR046112">
    <property type="entry name" value="DUF6049"/>
</dbReference>
<proteinExistence type="predicted"/>
<feature type="region of interest" description="Disordered" evidence="1">
    <location>
        <begin position="696"/>
        <end position="728"/>
    </location>
</feature>
<sequence length="728" mass="72816">MTAPTPLPASAPPGHPVPRRRTGLSGLVRRLSATVAIGVLFAAGGLATDAAPAAAAATPAPTATAVDPQLVAASLGGGVVSPGDSLAISLGLTAGSAPLPASQATVAIGTEPLSTRAEVGNWLTSPRSERAPTIVGTASLDPAAAGERASAIVRVLASDPVLTDRAPGVYPVLASVTVAGRTLQSASVFVVPTGAAADVAVIVPITAPPTGRGLLSAEVLASLTAEDGALTAALTGVQGTDAIIAIDPAIVAAIRVLGTTAPATARDWLARFEALPNDRFALQFGDADPSAQVAAGVVPPLAPTSLAAYIDPAGLSGNDPEPTPTGSTAPSESDTDDESRLPTLDELLDVGATTDIWWPDAVTADVVAALGTGGALTLTDTTAVATSSPAAHARAGDAGLLVADADVSAALSAAAASPDALDRAASLAEASALETLPLTGTTTVVALQRDPTRTAVALRAAIDGARTLPGAQPRGLSALIGSEPSEVSIADEPLATARVEAVPALLSGEQRIESFASVIAEPSLLTGGERAEILQLLSLGWAGQDDAWEEALDTHAAATQATLSSVAILPPSPIQLVAADAEIPVGIKNDLPYPVTVTLHAHSDDLRLEVTESIDVEIGPQQSTRASLPVKARVGSGTVEVDLSLTSPTGVPIGDDQSLEVNVRADWETIGLVILSVLAAAFLAIGAVRTVRRIRRRPEAEGPEAEGPETDDAQAATDADSTAAEEQS</sequence>
<dbReference type="Pfam" id="PF19516">
    <property type="entry name" value="DUF6049"/>
    <property type="match status" value="1"/>
</dbReference>
<dbReference type="RefSeq" id="WP_331791008.1">
    <property type="nucleotide sequence ID" value="NZ_BAAAUO010000005.1"/>
</dbReference>
<comment type="caution">
    <text evidence="3">The sequence shown here is derived from an EMBL/GenBank/DDBJ whole genome shotgun (WGS) entry which is preliminary data.</text>
</comment>